<dbReference type="InterPro" id="IPR050766">
    <property type="entry name" value="Bact_Lucif_Oxidored"/>
</dbReference>
<dbReference type="Pfam" id="PF00296">
    <property type="entry name" value="Bac_luciferase"/>
    <property type="match status" value="1"/>
</dbReference>
<dbReference type="GO" id="GO:0005829">
    <property type="term" value="C:cytosol"/>
    <property type="evidence" value="ECO:0007669"/>
    <property type="project" value="TreeGrafter"/>
</dbReference>
<dbReference type="AlphaFoldDB" id="A0A5N0VDT6"/>
<comment type="caution">
    <text evidence="4">The sequence shown here is derived from an EMBL/GenBank/DDBJ whole genome shotgun (WGS) entry which is preliminary data.</text>
</comment>
<keyword evidence="5" id="KW-1185">Reference proteome</keyword>
<evidence type="ECO:0000313" key="4">
    <source>
        <dbReference type="EMBL" id="KAA9163340.1"/>
    </source>
</evidence>
<evidence type="ECO:0000256" key="1">
    <source>
        <dbReference type="ARBA" id="ARBA00023002"/>
    </source>
</evidence>
<dbReference type="GO" id="GO:0016705">
    <property type="term" value="F:oxidoreductase activity, acting on paired donors, with incorporation or reduction of molecular oxygen"/>
    <property type="evidence" value="ECO:0007669"/>
    <property type="project" value="InterPro"/>
</dbReference>
<dbReference type="InterPro" id="IPR011251">
    <property type="entry name" value="Luciferase-like_dom"/>
</dbReference>
<dbReference type="OrthoDB" id="5175259at2"/>
<feature type="domain" description="Luciferase-like" evidence="3">
    <location>
        <begin position="5"/>
        <end position="297"/>
    </location>
</feature>
<dbReference type="Proteomes" id="UP000319769">
    <property type="component" value="Unassembled WGS sequence"/>
</dbReference>
<keyword evidence="2" id="KW-0503">Monooxygenase</keyword>
<organism evidence="4 5">
    <name type="scientific">Amycolatopsis acidicola</name>
    <dbReference type="NCBI Taxonomy" id="2596893"/>
    <lineage>
        <taxon>Bacteria</taxon>
        <taxon>Bacillati</taxon>
        <taxon>Actinomycetota</taxon>
        <taxon>Actinomycetes</taxon>
        <taxon>Pseudonocardiales</taxon>
        <taxon>Pseudonocardiaceae</taxon>
        <taxon>Amycolatopsis</taxon>
    </lineage>
</organism>
<proteinExistence type="predicted"/>
<evidence type="ECO:0000313" key="5">
    <source>
        <dbReference type="Proteomes" id="UP000319769"/>
    </source>
</evidence>
<reference evidence="4" key="1">
    <citation type="submission" date="2019-09" db="EMBL/GenBank/DDBJ databases">
        <authorList>
            <person name="Teo W.F.A."/>
            <person name="Duangmal K."/>
        </authorList>
    </citation>
    <scope>NUCLEOTIDE SEQUENCE [LARGE SCALE GENOMIC DNA]</scope>
    <source>
        <strain evidence="4">K81G1</strain>
    </source>
</reference>
<gene>
    <name evidence="4" type="ORF">FPZ12_009945</name>
</gene>
<keyword evidence="1" id="KW-0560">Oxidoreductase</keyword>
<dbReference type="PANTHER" id="PTHR30137">
    <property type="entry name" value="LUCIFERASE-LIKE MONOOXYGENASE"/>
    <property type="match status" value="1"/>
</dbReference>
<evidence type="ECO:0000256" key="2">
    <source>
        <dbReference type="ARBA" id="ARBA00023033"/>
    </source>
</evidence>
<protein>
    <submittedName>
        <fullName evidence="4">LLM class flavin-dependent oxidoreductase</fullName>
    </submittedName>
</protein>
<dbReference type="GO" id="GO:0004497">
    <property type="term" value="F:monooxygenase activity"/>
    <property type="evidence" value="ECO:0007669"/>
    <property type="project" value="UniProtKB-KW"/>
</dbReference>
<name>A0A5N0VDT6_9PSEU</name>
<sequence>MLANQQPLGTDQREALDEQLRLLRVARDSGWHAVFTGQHFLSGEVTDMQPVPFLARLAADAGDMRVGVGILLLALHNPVEVAEHFAALDVISGGRLTFGVGLGYRQPEYDALGVPMTGSAARFEANLDVVTRLWAGETVDADLPWCRLDGARLALRPLQQPRPPVWMAANSDPAVRRAARLADAWMINPHATIDTVRRQLKLFHSERDATGLAAPVELPAMREIFCAKDRATAAELASKYLADKYRMYAKWGQDKVMPDKESFDIPYDELADQRFIVGSPEDCVRALLPWRDELGIDHFVLRTHWAGMPVEPAAESVRLIGEEVLPALSA</sequence>
<dbReference type="EMBL" id="VMNW02000010">
    <property type="protein sequence ID" value="KAA9163340.1"/>
    <property type="molecule type" value="Genomic_DNA"/>
</dbReference>
<dbReference type="SUPFAM" id="SSF51679">
    <property type="entry name" value="Bacterial luciferase-like"/>
    <property type="match status" value="1"/>
</dbReference>
<evidence type="ECO:0000259" key="3">
    <source>
        <dbReference type="Pfam" id="PF00296"/>
    </source>
</evidence>
<dbReference type="InterPro" id="IPR036661">
    <property type="entry name" value="Luciferase-like_sf"/>
</dbReference>
<dbReference type="PANTHER" id="PTHR30137:SF8">
    <property type="entry name" value="BLR5498 PROTEIN"/>
    <property type="match status" value="1"/>
</dbReference>
<accession>A0A5N0VDT6</accession>
<dbReference type="Gene3D" id="3.20.20.30">
    <property type="entry name" value="Luciferase-like domain"/>
    <property type="match status" value="1"/>
</dbReference>